<gene>
    <name evidence="3" type="ORF">H5V44_16495</name>
</gene>
<organism evidence="3 4">
    <name type="scientific">Halobellus ruber</name>
    <dbReference type="NCBI Taxonomy" id="2761102"/>
    <lineage>
        <taxon>Archaea</taxon>
        <taxon>Methanobacteriati</taxon>
        <taxon>Methanobacteriota</taxon>
        <taxon>Stenosarchaea group</taxon>
        <taxon>Halobacteria</taxon>
        <taxon>Halobacteriales</taxon>
        <taxon>Haloferacaceae</taxon>
        <taxon>Halobellus</taxon>
    </lineage>
</organism>
<dbReference type="Gene3D" id="3.40.50.410">
    <property type="entry name" value="von Willebrand factor, type A domain"/>
    <property type="match status" value="1"/>
</dbReference>
<dbReference type="Pfam" id="PF00092">
    <property type="entry name" value="VWA"/>
    <property type="match status" value="1"/>
</dbReference>
<dbReference type="RefSeq" id="WP_185194229.1">
    <property type="nucleotide sequence ID" value="NZ_JACKXD010000007.1"/>
</dbReference>
<evidence type="ECO:0000259" key="2">
    <source>
        <dbReference type="PROSITE" id="PS50234"/>
    </source>
</evidence>
<comment type="caution">
    <text evidence="3">The sequence shown here is derived from an EMBL/GenBank/DDBJ whole genome shotgun (WGS) entry which is preliminary data.</text>
</comment>
<evidence type="ECO:0000313" key="4">
    <source>
        <dbReference type="Proteomes" id="UP000546257"/>
    </source>
</evidence>
<proteinExistence type="predicted"/>
<protein>
    <submittedName>
        <fullName evidence="3">VWA domain-containing protein</fullName>
    </submittedName>
</protein>
<accession>A0A7J9SMQ4</accession>
<dbReference type="InterPro" id="IPR036465">
    <property type="entry name" value="vWFA_dom_sf"/>
</dbReference>
<dbReference type="SUPFAM" id="SSF53300">
    <property type="entry name" value="vWA-like"/>
    <property type="match status" value="1"/>
</dbReference>
<dbReference type="Proteomes" id="UP000546257">
    <property type="component" value="Unassembled WGS sequence"/>
</dbReference>
<feature type="domain" description="VWFA" evidence="2">
    <location>
        <begin position="4"/>
        <end position="156"/>
    </location>
</feature>
<dbReference type="CDD" id="cd00198">
    <property type="entry name" value="vWFA"/>
    <property type="match status" value="1"/>
</dbReference>
<dbReference type="PROSITE" id="PS50234">
    <property type="entry name" value="VWFA"/>
    <property type="match status" value="1"/>
</dbReference>
<dbReference type="AlphaFoldDB" id="A0A7J9SMQ4"/>
<reference evidence="3 4" key="1">
    <citation type="submission" date="2020-08" db="EMBL/GenBank/DDBJ databases">
        <authorList>
            <person name="Seo M.-J."/>
        </authorList>
    </citation>
    <scope>NUCLEOTIDE SEQUENCE [LARGE SCALE GENOMIC DNA]</scope>
    <source>
        <strain evidence="3 4">MBLA0160</strain>
    </source>
</reference>
<name>A0A7J9SMQ4_9EURY</name>
<feature type="compositionally biased region" description="Basic and acidic residues" evidence="1">
    <location>
        <begin position="185"/>
        <end position="211"/>
    </location>
</feature>
<keyword evidence="4" id="KW-1185">Reference proteome</keyword>
<dbReference type="EMBL" id="JACKXD010000007">
    <property type="protein sequence ID" value="MBB6647862.1"/>
    <property type="molecule type" value="Genomic_DNA"/>
</dbReference>
<sequence length="211" mass="23134">MDSHITFVLDSSGSMAKIRNDTIGGFNSFLEDQRTEEGSASVSLYEFNTNVETIYEGRRLTDAEELDEENYVPGGQTALYDAIVTAIDGTNSHLASLDANEPDSVVVVVLTDGKENASETSQESVQGIVEYWREEFKWEFLFIGANQDAALTAERMGMDAQKSLDMDHSGEGAEAAYDSTSARVSEVRSTGHTDGFDESDRKRQEEAGDSQ</sequence>
<evidence type="ECO:0000313" key="3">
    <source>
        <dbReference type="EMBL" id="MBB6647862.1"/>
    </source>
</evidence>
<evidence type="ECO:0000256" key="1">
    <source>
        <dbReference type="SAM" id="MobiDB-lite"/>
    </source>
</evidence>
<dbReference type="InterPro" id="IPR002035">
    <property type="entry name" value="VWF_A"/>
</dbReference>
<feature type="region of interest" description="Disordered" evidence="1">
    <location>
        <begin position="164"/>
        <end position="211"/>
    </location>
</feature>